<evidence type="ECO:0000313" key="1">
    <source>
        <dbReference type="EMBL" id="EEQ38595.1"/>
    </source>
</evidence>
<dbReference type="AlphaFoldDB" id="C4Y2F8"/>
<dbReference type="VEuPathDB" id="FungiDB:CLUG_02721"/>
<accession>C4Y2F8</accession>
<reference evidence="1 2" key="1">
    <citation type="journal article" date="2009" name="Nature">
        <title>Evolution of pathogenicity and sexual reproduction in eight Candida genomes.</title>
        <authorList>
            <person name="Butler G."/>
            <person name="Rasmussen M.D."/>
            <person name="Lin M.F."/>
            <person name="Santos M.A."/>
            <person name="Sakthikumar S."/>
            <person name="Munro C.A."/>
            <person name="Rheinbay E."/>
            <person name="Grabherr M."/>
            <person name="Forche A."/>
            <person name="Reedy J.L."/>
            <person name="Agrafioti I."/>
            <person name="Arnaud M.B."/>
            <person name="Bates S."/>
            <person name="Brown A.J."/>
            <person name="Brunke S."/>
            <person name="Costanzo M.C."/>
            <person name="Fitzpatrick D.A."/>
            <person name="de Groot P.W."/>
            <person name="Harris D."/>
            <person name="Hoyer L.L."/>
            <person name="Hube B."/>
            <person name="Klis F.M."/>
            <person name="Kodira C."/>
            <person name="Lennard N."/>
            <person name="Logue M.E."/>
            <person name="Martin R."/>
            <person name="Neiman A.M."/>
            <person name="Nikolaou E."/>
            <person name="Quail M.A."/>
            <person name="Quinn J."/>
            <person name="Santos M.C."/>
            <person name="Schmitzberger F.F."/>
            <person name="Sherlock G."/>
            <person name="Shah P."/>
            <person name="Silverstein K.A."/>
            <person name="Skrzypek M.S."/>
            <person name="Soll D."/>
            <person name="Staggs R."/>
            <person name="Stansfield I."/>
            <person name="Stumpf M.P."/>
            <person name="Sudbery P.E."/>
            <person name="Srikantha T."/>
            <person name="Zeng Q."/>
            <person name="Berman J."/>
            <person name="Berriman M."/>
            <person name="Heitman J."/>
            <person name="Gow N.A."/>
            <person name="Lorenz M.C."/>
            <person name="Birren B.W."/>
            <person name="Kellis M."/>
            <person name="Cuomo C.A."/>
        </authorList>
    </citation>
    <scope>NUCLEOTIDE SEQUENCE [LARGE SCALE GENOMIC DNA]</scope>
    <source>
        <strain evidence="1 2">ATCC 42720</strain>
    </source>
</reference>
<name>C4Y2F8_CLAL4</name>
<dbReference type="KEGG" id="clu:CLUG_02721"/>
<dbReference type="EMBL" id="CH408078">
    <property type="protein sequence ID" value="EEQ38595.1"/>
    <property type="molecule type" value="Genomic_DNA"/>
</dbReference>
<sequence>MSCTRTRVSTQSPKYRAACGRAGGFSPSTQCAACIGPPWQTLAAPFRAQACGYARQISVGRAGAKAPRMPRARRVLGRTPWRRRKLFSAAGRACTSCPFFGAPLLSRPHQHVHCCTNLHEGRSKCCVRFPMGCWPPQVAQEHFLVPSCLHCSRCCCCTQN</sequence>
<proteinExistence type="predicted"/>
<gene>
    <name evidence="1" type="ORF">CLUG_02721</name>
</gene>
<dbReference type="Proteomes" id="UP000007703">
    <property type="component" value="Unassembled WGS sequence"/>
</dbReference>
<evidence type="ECO:0000313" key="2">
    <source>
        <dbReference type="Proteomes" id="UP000007703"/>
    </source>
</evidence>
<organism evidence="1 2">
    <name type="scientific">Clavispora lusitaniae (strain ATCC 42720)</name>
    <name type="common">Yeast</name>
    <name type="synonym">Candida lusitaniae</name>
    <dbReference type="NCBI Taxonomy" id="306902"/>
    <lineage>
        <taxon>Eukaryota</taxon>
        <taxon>Fungi</taxon>
        <taxon>Dikarya</taxon>
        <taxon>Ascomycota</taxon>
        <taxon>Saccharomycotina</taxon>
        <taxon>Pichiomycetes</taxon>
        <taxon>Metschnikowiaceae</taxon>
        <taxon>Clavispora</taxon>
    </lineage>
</organism>
<dbReference type="InParanoid" id="C4Y2F8"/>
<dbReference type="HOGENOM" id="CLU_1651980_0_0_1"/>
<protein>
    <submittedName>
        <fullName evidence="1">Uncharacterized protein</fullName>
    </submittedName>
</protein>